<dbReference type="EMBL" id="JH658847">
    <property type="protein sequence ID" value="EXL77279.1"/>
    <property type="molecule type" value="Genomic_DNA"/>
</dbReference>
<accession>X0IWB6</accession>
<dbReference type="Proteomes" id="UP000030676">
    <property type="component" value="Unassembled WGS sequence"/>
</dbReference>
<reference evidence="1" key="1">
    <citation type="submission" date="2011-11" db="EMBL/GenBank/DDBJ databases">
        <title>The Genome Sequence of Fusarium oxysporum PHW808.</title>
        <authorList>
            <consortium name="The Broad Institute Genome Sequencing Platform"/>
            <person name="Ma L.-J."/>
            <person name="Gale L.R."/>
            <person name="Schwartz D.C."/>
            <person name="Zhou S."/>
            <person name="Corby-Kistler H."/>
            <person name="Young S.K."/>
            <person name="Zeng Q."/>
            <person name="Gargeya S."/>
            <person name="Fitzgerald M."/>
            <person name="Haas B."/>
            <person name="Abouelleil A."/>
            <person name="Alvarado L."/>
            <person name="Arachchi H.M."/>
            <person name="Berlin A."/>
            <person name="Brown A."/>
            <person name="Chapman S.B."/>
            <person name="Chen Z."/>
            <person name="Dunbar C."/>
            <person name="Freedman E."/>
            <person name="Gearin G."/>
            <person name="Goldberg J."/>
            <person name="Griggs A."/>
            <person name="Gujja S."/>
            <person name="Heiman D."/>
            <person name="Howarth C."/>
            <person name="Larson L."/>
            <person name="Lui A."/>
            <person name="MacDonald P.J.P."/>
            <person name="Montmayeur A."/>
            <person name="Murphy C."/>
            <person name="Neiman D."/>
            <person name="Pearson M."/>
            <person name="Priest M."/>
            <person name="Roberts A."/>
            <person name="Saif S."/>
            <person name="Shea T."/>
            <person name="Shenoy N."/>
            <person name="Sisk P."/>
            <person name="Stolte C."/>
            <person name="Sykes S."/>
            <person name="Wortman J."/>
            <person name="Nusbaum C."/>
            <person name="Birren B."/>
        </authorList>
    </citation>
    <scope>NUCLEOTIDE SEQUENCE [LARGE SCALE GENOMIC DNA]</scope>
    <source>
        <strain evidence="1">54008</strain>
    </source>
</reference>
<dbReference type="HOGENOM" id="CLU_3260610_0_0_1"/>
<evidence type="ECO:0000313" key="1">
    <source>
        <dbReference type="EMBL" id="EXL77279.1"/>
    </source>
</evidence>
<gene>
    <name evidence="1" type="ORF">FOPG_08272</name>
</gene>
<sequence>MGPLSPDEPGASLARFACTCEPVTFTASPSLAWGSETLLCLV</sequence>
<reference evidence="1" key="2">
    <citation type="submission" date="2012-05" db="EMBL/GenBank/DDBJ databases">
        <title>The Genome Annotation of Fusarium oxysporum PHW808.</title>
        <authorList>
            <consortium name="The Broad Institute Genomics Platform"/>
            <person name="Ma L.-J."/>
            <person name="Corby-Kistler H."/>
            <person name="Broz K."/>
            <person name="Gale L.R."/>
            <person name="Jonkers W."/>
            <person name="O'Donnell K."/>
            <person name="Ploetz R."/>
            <person name="Steinberg C."/>
            <person name="Schwartz D.C."/>
            <person name="VanEtten H."/>
            <person name="Zhou S."/>
            <person name="Young S.K."/>
            <person name="Zeng Q."/>
            <person name="Gargeya S."/>
            <person name="Fitzgerald M."/>
            <person name="Abouelleil A."/>
            <person name="Alvarado L."/>
            <person name="Chapman S.B."/>
            <person name="Gainer-Dewar J."/>
            <person name="Goldberg J."/>
            <person name="Griggs A."/>
            <person name="Gujja S."/>
            <person name="Hansen M."/>
            <person name="Howarth C."/>
            <person name="Imamovic A."/>
            <person name="Ireland A."/>
            <person name="Larimer J."/>
            <person name="McCowan C."/>
            <person name="Murphy C."/>
            <person name="Pearson M."/>
            <person name="Poon T.W."/>
            <person name="Priest M."/>
            <person name="Roberts A."/>
            <person name="Saif S."/>
            <person name="Shea T."/>
            <person name="Sykes S."/>
            <person name="Wortman J."/>
            <person name="Nusbaum C."/>
            <person name="Birren B."/>
        </authorList>
    </citation>
    <scope>NUCLEOTIDE SEQUENCE</scope>
    <source>
        <strain evidence="1">54008</strain>
    </source>
</reference>
<name>X0IWB6_FUSOX</name>
<dbReference type="AlphaFoldDB" id="X0IWB6"/>
<proteinExistence type="predicted"/>
<protein>
    <submittedName>
        <fullName evidence="1">Uncharacterized protein</fullName>
    </submittedName>
</protein>
<organism evidence="1">
    <name type="scientific">Fusarium oxysporum f. sp. conglutinans race 2 54008</name>
    <dbReference type="NCBI Taxonomy" id="1089457"/>
    <lineage>
        <taxon>Eukaryota</taxon>
        <taxon>Fungi</taxon>
        <taxon>Dikarya</taxon>
        <taxon>Ascomycota</taxon>
        <taxon>Pezizomycotina</taxon>
        <taxon>Sordariomycetes</taxon>
        <taxon>Hypocreomycetidae</taxon>
        <taxon>Hypocreales</taxon>
        <taxon>Nectriaceae</taxon>
        <taxon>Fusarium</taxon>
        <taxon>Fusarium oxysporum species complex</taxon>
    </lineage>
</organism>